<feature type="compositionally biased region" description="Low complexity" evidence="2">
    <location>
        <begin position="391"/>
        <end position="414"/>
    </location>
</feature>
<dbReference type="GO" id="GO:0010073">
    <property type="term" value="P:meristem maintenance"/>
    <property type="evidence" value="ECO:0007669"/>
    <property type="project" value="InterPro"/>
</dbReference>
<feature type="coiled-coil region" evidence="1">
    <location>
        <begin position="672"/>
        <end position="699"/>
    </location>
</feature>
<name>A0A059PYW9_9POAL</name>
<dbReference type="EMBL" id="KF184661">
    <property type="protein sequence ID" value="AGT16172.1"/>
    <property type="molecule type" value="Genomic_DNA"/>
</dbReference>
<dbReference type="PANTHER" id="PTHR46033:SF80">
    <property type="entry name" value="PROTEIN MAIN-LIKE 2-LIKE"/>
    <property type="match status" value="1"/>
</dbReference>
<dbReference type="PANTHER" id="PTHR46033">
    <property type="entry name" value="PROTEIN MAIN-LIKE 2"/>
    <property type="match status" value="1"/>
</dbReference>
<dbReference type="InterPro" id="IPR044824">
    <property type="entry name" value="MAIN-like"/>
</dbReference>
<feature type="compositionally biased region" description="Polar residues" evidence="2">
    <location>
        <begin position="415"/>
        <end position="427"/>
    </location>
</feature>
<organism evidence="4">
    <name type="scientific">Saccharum hybrid cultivar R570</name>
    <dbReference type="NCBI Taxonomy" id="131158"/>
    <lineage>
        <taxon>Eukaryota</taxon>
        <taxon>Viridiplantae</taxon>
        <taxon>Streptophyta</taxon>
        <taxon>Embryophyta</taxon>
        <taxon>Tracheophyta</taxon>
        <taxon>Spermatophyta</taxon>
        <taxon>Magnoliopsida</taxon>
        <taxon>Liliopsida</taxon>
        <taxon>Poales</taxon>
        <taxon>Poaceae</taxon>
        <taxon>PACMAD clade</taxon>
        <taxon>Panicoideae</taxon>
        <taxon>Andropogonodae</taxon>
        <taxon>Andropogoneae</taxon>
        <taxon>Saccharinae</taxon>
        <taxon>Saccharum</taxon>
        <taxon>Saccharum officinarum species complex</taxon>
    </lineage>
</organism>
<feature type="domain" description="Aminotransferase-like plant mobile" evidence="3">
    <location>
        <begin position="2"/>
        <end position="165"/>
    </location>
</feature>
<evidence type="ECO:0000256" key="2">
    <source>
        <dbReference type="SAM" id="MobiDB-lite"/>
    </source>
</evidence>
<sequence length="761" mass="84002">MMIAAAHFWSDTTNTFMFGHGPCAPTLADVYMLTGLDISTVDEGHIFGRKTKYRVNTRNIGGWTGYIQEYQKTGTVNQREHAIFLNMWLEKFIFCGRSVGPTNAFLPAAELLANGVRFPLGQYLLSSTYHLLHQVSQKLLLGEPIGNLGGPWWFINMWLNAHMHKRLQWDFFAQEFPREIAEDYILGDDESATRPPLNFGEAIIILPGTESNEDQNVSLQLAFGQLPIKLCFADVIKPREIITTRTEWSRVVRLAPDADISNVDLSAWSPVSFITESYKQWWQEWKEQLFSTSVHTYRHMIDPDYAVPDDAADDPVSSIRKSGRPFNLYPISPVSIIGYNAPILEALTFQRTRAKTITSKPRLATSRATPMAAASSLIKVFKDVRAAAGSSSATLPISSTTTSTPPSEQQTGTSASTPSMQAPQSTHVDAPQPIVAEAQTKRKALTDAEAQQKRQKSTPAPSTALTPVNRPTDIIEQAASSVQDTPSAIIPQGPTTDEVVEDIPSASSVDPSHDLFQAAPSSQAQEIALKQEQDSPDSLFSFAIDVSDDDGEEASSSLALGTISADTYGKLEVLLNLLQQDTTQLVIDSDPARTIFKTIRGQVPADVEEIIFPTVHLESRQLQYQKVVHRIADIAAQAQLKEEMLQLKQTADEKHKSISNLQASGADLKQKILDLSAKRAALLAELEKVEIALTQAKQEEDQLPDAIKVLQQERDIQARKALVLKKKLKPVEGSADEDAKELKETDKIRLRAISAIQALLN</sequence>
<accession>A0A059PYW9</accession>
<evidence type="ECO:0000259" key="3">
    <source>
        <dbReference type="Pfam" id="PF10536"/>
    </source>
</evidence>
<proteinExistence type="predicted"/>
<evidence type="ECO:0000313" key="4">
    <source>
        <dbReference type="EMBL" id="AGT16172.1"/>
    </source>
</evidence>
<keyword evidence="1" id="KW-0175">Coiled coil</keyword>
<dbReference type="AlphaFoldDB" id="A0A059PYW9"/>
<dbReference type="InterPro" id="IPR019557">
    <property type="entry name" value="AminoTfrase-like_pln_mobile"/>
</dbReference>
<dbReference type="Pfam" id="PF10536">
    <property type="entry name" value="PMD"/>
    <property type="match status" value="1"/>
</dbReference>
<protein>
    <recommendedName>
        <fullName evidence="3">Aminotransferase-like plant mobile domain-containing protein</fullName>
    </recommendedName>
</protein>
<feature type="region of interest" description="Disordered" evidence="2">
    <location>
        <begin position="391"/>
        <end position="468"/>
    </location>
</feature>
<reference evidence="4" key="1">
    <citation type="submission" date="2013-05" db="EMBL/GenBank/DDBJ databases">
        <title>Building the sugarcane genome for biotechnology and identifying evolutionary trends.</title>
        <authorList>
            <person name="De Setta N."/>
            <person name="Monteiro-Vitorello C.B."/>
            <person name="Metcalfe C.J."/>
            <person name="Cruz G.M.Q."/>
            <person name="Del Bem L.E."/>
            <person name="Vicentini R."/>
            <person name="Nogueira F.T.S."/>
            <person name="Campos R.A."/>
            <person name="Nunes S.L."/>
            <person name="Turrini P.C.G."/>
            <person name="Vieira A.P."/>
            <person name="Cruz E.A.O."/>
            <person name="Correa T.C.S."/>
            <person name="Hotta C.T."/>
            <person name="de Mello-Varani A."/>
            <person name="Vautrin S."/>
            <person name="Trindade A.S."/>
            <person name="Vilela M.M."/>
            <person name="Horta C.L."/>
            <person name="Sato P.M."/>
            <person name="de Andrade R.F."/>
            <person name="Nishiyama M.Y."/>
            <person name="Cardoso-Silva C.B."/>
            <person name="Scortecci K.C."/>
            <person name="Garcia A.A.F."/>
            <person name="Carneiro M.S."/>
            <person name="Kim C."/>
            <person name="Paterson A.H."/>
            <person name="Berges H."/>
            <person name="D'Hont A."/>
            <person name="de-Souza A.P."/>
            <person name="Souza G.M."/>
            <person name="Vincentz M."/>
            <person name="Kitajima J.P."/>
            <person name="Van Sluys M.-A."/>
        </authorList>
    </citation>
    <scope>NUCLEOTIDE SEQUENCE</scope>
</reference>
<evidence type="ECO:0000256" key="1">
    <source>
        <dbReference type="SAM" id="Coils"/>
    </source>
</evidence>
<gene>
    <name evidence="4" type="ORF">SHCRBa_024_F14_F_240</name>
</gene>
<feature type="compositionally biased region" description="Polar residues" evidence="2">
    <location>
        <begin position="457"/>
        <end position="466"/>
    </location>
</feature>